<protein>
    <submittedName>
        <fullName evidence="2">Uncharacterized protein</fullName>
    </submittedName>
</protein>
<keyword evidence="1" id="KW-0732">Signal</keyword>
<feature type="chain" id="PRO_5018720668" evidence="1">
    <location>
        <begin position="31"/>
        <end position="268"/>
    </location>
</feature>
<reference evidence="2 3" key="1">
    <citation type="submission" date="2018-12" db="EMBL/GenBank/DDBJ databases">
        <title>Sequencing of bacterial isolates from soil warming experiment in Harvard Forest, Massachusetts, USA.</title>
        <authorList>
            <person name="Deangelis K."/>
        </authorList>
    </citation>
    <scope>NUCLEOTIDE SEQUENCE [LARGE SCALE GENOMIC DNA]</scope>
    <source>
        <strain evidence="2 3">EB153</strain>
    </source>
</reference>
<accession>A0A3R9WJU5</accession>
<dbReference type="OrthoDB" id="108541at2"/>
<evidence type="ECO:0000313" key="3">
    <source>
        <dbReference type="Proteomes" id="UP000269669"/>
    </source>
</evidence>
<sequence>MKTRQLFVHKPFVRRLALSGAGVLIVSAVAVQPAHSQFGVDIAAILAGLKEINSTLSSAVASPLKAIDQVEQQEQQFQQNVLYPISAINSAKQMVTGFTASFTSFRQLGTLNISSATLPNPQQLEQQMLSGNPNNIAAINSAYQKVFAPLPAQTAMPQNVAYQVDMGDAQAQDAIKKAIELDAFAEREMEVAQKLNEQIAASAPGTAPILDAEASAWVIQANAYTQMGMAELLRVNSANLSNRSGELKDSTTQMQNLNQRILQVLTPR</sequence>
<organism evidence="2 3">
    <name type="scientific">Edaphobacter aggregans</name>
    <dbReference type="NCBI Taxonomy" id="570835"/>
    <lineage>
        <taxon>Bacteria</taxon>
        <taxon>Pseudomonadati</taxon>
        <taxon>Acidobacteriota</taxon>
        <taxon>Terriglobia</taxon>
        <taxon>Terriglobales</taxon>
        <taxon>Acidobacteriaceae</taxon>
        <taxon>Edaphobacter</taxon>
    </lineage>
</organism>
<dbReference type="Proteomes" id="UP000269669">
    <property type="component" value="Unassembled WGS sequence"/>
</dbReference>
<proteinExistence type="predicted"/>
<name>A0A3R9WJU5_9BACT</name>
<dbReference type="EMBL" id="RSDW01000001">
    <property type="protein sequence ID" value="RSL18827.1"/>
    <property type="molecule type" value="Genomic_DNA"/>
</dbReference>
<evidence type="ECO:0000313" key="2">
    <source>
        <dbReference type="EMBL" id="RSL18827.1"/>
    </source>
</evidence>
<feature type="signal peptide" evidence="1">
    <location>
        <begin position="1"/>
        <end position="30"/>
    </location>
</feature>
<gene>
    <name evidence="2" type="ORF">EDE15_4430</name>
</gene>
<dbReference type="AlphaFoldDB" id="A0A3R9WJU5"/>
<dbReference type="RefSeq" id="WP_125487129.1">
    <property type="nucleotide sequence ID" value="NZ_RSDW01000001.1"/>
</dbReference>
<comment type="caution">
    <text evidence="2">The sequence shown here is derived from an EMBL/GenBank/DDBJ whole genome shotgun (WGS) entry which is preliminary data.</text>
</comment>
<evidence type="ECO:0000256" key="1">
    <source>
        <dbReference type="SAM" id="SignalP"/>
    </source>
</evidence>
<keyword evidence="3" id="KW-1185">Reference proteome</keyword>